<reference evidence="2 3" key="2">
    <citation type="journal article" date="2015" name="Eukaryot. Cell">
        <title>Asexual propagation of a virulent clone complex in a human and feline outbreak of sporotrichosis.</title>
        <authorList>
            <person name="Teixeira Mde M."/>
            <person name="Rodrigues A.M."/>
            <person name="Tsui C.K."/>
            <person name="de Almeida L.G."/>
            <person name="Van Diepeningen A.D."/>
            <person name="van den Ende B.G."/>
            <person name="Fernandes G.F."/>
            <person name="Kano R."/>
            <person name="Hamelin R.C."/>
            <person name="Lopes-Bezerra L.M."/>
            <person name="Vasconcelos A.T."/>
            <person name="de Hoog S."/>
            <person name="de Camargo Z.P."/>
            <person name="Felipe M.S."/>
        </authorList>
    </citation>
    <scope>NUCLEOTIDE SEQUENCE [LARGE SCALE GENOMIC DNA]</scope>
    <source>
        <strain evidence="2 3">1099-18</strain>
    </source>
</reference>
<dbReference type="EMBL" id="AXCR01000005">
    <property type="protein sequence ID" value="KJR87401.1"/>
    <property type="molecule type" value="Genomic_DNA"/>
</dbReference>
<evidence type="ECO:0000313" key="3">
    <source>
        <dbReference type="Proteomes" id="UP000033710"/>
    </source>
</evidence>
<protein>
    <submittedName>
        <fullName evidence="2">Uncharacterized protein</fullName>
    </submittedName>
</protein>
<proteinExistence type="predicted"/>
<keyword evidence="1" id="KW-0812">Transmembrane</keyword>
<evidence type="ECO:0000313" key="2">
    <source>
        <dbReference type="EMBL" id="KJR87401.1"/>
    </source>
</evidence>
<evidence type="ECO:0000256" key="1">
    <source>
        <dbReference type="SAM" id="Phobius"/>
    </source>
</evidence>
<dbReference type="AlphaFoldDB" id="A0A0F2MGV9"/>
<dbReference type="GeneID" id="27664233"/>
<keyword evidence="1" id="KW-1133">Transmembrane helix</keyword>
<dbReference type="RefSeq" id="XP_016590077.1">
    <property type="nucleotide sequence ID" value="XM_016728956.1"/>
</dbReference>
<sequence>MQPFKGVANAYLVEGTAWTTETYVHVRWGWLAFLGAQIAICIAFLVFTIAATHISETMVLKSSPLAVLVALGQSGREAVGNLSTEADMKQRAARYRATLVGNELVICP</sequence>
<reference evidence="2 3" key="1">
    <citation type="journal article" date="2014" name="BMC Genomics">
        <title>Comparative genomics of the major fungal agents of human and animal Sporotrichosis: Sporothrix schenckii and Sporothrix brasiliensis.</title>
        <authorList>
            <person name="Teixeira M.M."/>
            <person name="de Almeida L.G."/>
            <person name="Kubitschek-Barreira P."/>
            <person name="Alves F.L."/>
            <person name="Kioshima E.S."/>
            <person name="Abadio A.K."/>
            <person name="Fernandes L."/>
            <person name="Derengowski L.S."/>
            <person name="Ferreira K.S."/>
            <person name="Souza R.C."/>
            <person name="Ruiz J.C."/>
            <person name="de Andrade N.C."/>
            <person name="Paes H.C."/>
            <person name="Nicola A.M."/>
            <person name="Albuquerque P."/>
            <person name="Gerber A.L."/>
            <person name="Martins V.P."/>
            <person name="Peconick L.D."/>
            <person name="Neto A.V."/>
            <person name="Chaucanez C.B."/>
            <person name="Silva P.A."/>
            <person name="Cunha O.L."/>
            <person name="de Oliveira F.F."/>
            <person name="dos Santos T.C."/>
            <person name="Barros A.L."/>
            <person name="Soares M.A."/>
            <person name="de Oliveira L.M."/>
            <person name="Marini M.M."/>
            <person name="Villalobos-Duno H."/>
            <person name="Cunha M.M."/>
            <person name="de Hoog S."/>
            <person name="da Silveira J.F."/>
            <person name="Henrissat B."/>
            <person name="Nino-Vega G.A."/>
            <person name="Cisalpino P.S."/>
            <person name="Mora-Montes H.M."/>
            <person name="Almeida S.R."/>
            <person name="Stajich J.E."/>
            <person name="Lopes-Bezerra L.M."/>
            <person name="Vasconcelos A.T."/>
            <person name="Felipe M.S."/>
        </authorList>
    </citation>
    <scope>NUCLEOTIDE SEQUENCE [LARGE SCALE GENOMIC DNA]</scope>
    <source>
        <strain evidence="2 3">1099-18</strain>
    </source>
</reference>
<dbReference type="PANTHER" id="PTHR35394:SF5">
    <property type="entry name" value="DUF3176 DOMAIN-CONTAINING PROTEIN"/>
    <property type="match status" value="1"/>
</dbReference>
<dbReference type="Proteomes" id="UP000033710">
    <property type="component" value="Unassembled WGS sequence"/>
</dbReference>
<comment type="caution">
    <text evidence="2">The sequence shown here is derived from an EMBL/GenBank/DDBJ whole genome shotgun (WGS) entry which is preliminary data.</text>
</comment>
<name>A0A0F2MGV9_SPOSC</name>
<dbReference type="KEGG" id="ssck:SPSK_02061"/>
<keyword evidence="1" id="KW-0472">Membrane</keyword>
<organism evidence="2 3">
    <name type="scientific">Sporothrix schenckii 1099-18</name>
    <dbReference type="NCBI Taxonomy" id="1397361"/>
    <lineage>
        <taxon>Eukaryota</taxon>
        <taxon>Fungi</taxon>
        <taxon>Dikarya</taxon>
        <taxon>Ascomycota</taxon>
        <taxon>Pezizomycotina</taxon>
        <taxon>Sordariomycetes</taxon>
        <taxon>Sordariomycetidae</taxon>
        <taxon>Ophiostomatales</taxon>
        <taxon>Ophiostomataceae</taxon>
        <taxon>Sporothrix</taxon>
    </lineage>
</organism>
<gene>
    <name evidence="2" type="ORF">SPSK_02061</name>
</gene>
<accession>A0A0F2MGV9</accession>
<dbReference type="VEuPathDB" id="FungiDB:SPSK_02061"/>
<dbReference type="OrthoDB" id="5376804at2759"/>
<feature type="transmembrane region" description="Helical" evidence="1">
    <location>
        <begin position="28"/>
        <end position="51"/>
    </location>
</feature>
<dbReference type="PANTHER" id="PTHR35394">
    <property type="entry name" value="DUF3176 DOMAIN-CONTAINING PROTEIN"/>
    <property type="match status" value="1"/>
</dbReference>